<dbReference type="PROSITE" id="PS50844">
    <property type="entry name" value="AFP_LIKE"/>
    <property type="match status" value="1"/>
</dbReference>
<dbReference type="GO" id="GO:0016051">
    <property type="term" value="P:carbohydrate biosynthetic process"/>
    <property type="evidence" value="ECO:0007669"/>
    <property type="project" value="InterPro"/>
</dbReference>
<dbReference type="Gene3D" id="3.20.20.70">
    <property type="entry name" value="Aldolase class I"/>
    <property type="match status" value="1"/>
</dbReference>
<feature type="domain" description="AFP-like" evidence="1">
    <location>
        <begin position="292"/>
        <end position="348"/>
    </location>
</feature>
<dbReference type="InterPro" id="IPR006190">
    <property type="entry name" value="SAF_AFP_Neu5Ac"/>
</dbReference>
<dbReference type="InterPro" id="IPR051690">
    <property type="entry name" value="PseI-like"/>
</dbReference>
<dbReference type="SUPFAM" id="SSF51269">
    <property type="entry name" value="AFP III-like domain"/>
    <property type="match status" value="1"/>
</dbReference>
<evidence type="ECO:0000313" key="2">
    <source>
        <dbReference type="EMBL" id="OGY46846.1"/>
    </source>
</evidence>
<name>A0A1G1Y4T3_9BACT</name>
<dbReference type="InterPro" id="IPR013785">
    <property type="entry name" value="Aldolase_TIM"/>
</dbReference>
<dbReference type="SMART" id="SM00858">
    <property type="entry name" value="SAF"/>
    <property type="match status" value="1"/>
</dbReference>
<dbReference type="GO" id="GO:0047444">
    <property type="term" value="F:N-acylneuraminate-9-phosphate synthase activity"/>
    <property type="evidence" value="ECO:0007669"/>
    <property type="project" value="TreeGrafter"/>
</dbReference>
<dbReference type="SUPFAM" id="SSF51569">
    <property type="entry name" value="Aldolase"/>
    <property type="match status" value="1"/>
</dbReference>
<dbReference type="NCBIfam" id="TIGR03586">
    <property type="entry name" value="PseI"/>
    <property type="match status" value="1"/>
</dbReference>
<dbReference type="PANTHER" id="PTHR42966:SF2">
    <property type="entry name" value="PSEUDAMINIC ACID SYNTHASE"/>
    <property type="match status" value="1"/>
</dbReference>
<dbReference type="CDD" id="cd11615">
    <property type="entry name" value="SAF_NeuB_like"/>
    <property type="match status" value="1"/>
</dbReference>
<organism evidence="2 3">
    <name type="scientific">Candidatus Buchananbacteria bacterium RIFCSPHIGHO2_01_FULL_47_11b</name>
    <dbReference type="NCBI Taxonomy" id="1797537"/>
    <lineage>
        <taxon>Bacteria</taxon>
        <taxon>Candidatus Buchananiibacteriota</taxon>
    </lineage>
</organism>
<reference evidence="2 3" key="1">
    <citation type="journal article" date="2016" name="Nat. Commun.">
        <title>Thousands of microbial genomes shed light on interconnected biogeochemical processes in an aquifer system.</title>
        <authorList>
            <person name="Anantharaman K."/>
            <person name="Brown C.T."/>
            <person name="Hug L.A."/>
            <person name="Sharon I."/>
            <person name="Castelle C.J."/>
            <person name="Probst A.J."/>
            <person name="Thomas B.C."/>
            <person name="Singh A."/>
            <person name="Wilkins M.J."/>
            <person name="Karaoz U."/>
            <person name="Brodie E.L."/>
            <person name="Williams K.H."/>
            <person name="Hubbard S.S."/>
            <person name="Banfield J.F."/>
        </authorList>
    </citation>
    <scope>NUCLEOTIDE SEQUENCE [LARGE SCALE GENOMIC DNA]</scope>
</reference>
<dbReference type="EMBL" id="MHIG01000028">
    <property type="protein sequence ID" value="OGY46846.1"/>
    <property type="molecule type" value="Genomic_DNA"/>
</dbReference>
<dbReference type="PANTHER" id="PTHR42966">
    <property type="entry name" value="N-ACETYLNEURAMINATE SYNTHASE"/>
    <property type="match status" value="1"/>
</dbReference>
<sequence length="348" mass="38359">MEFTIGKRKIGPGQPVFVIAEISGNHNQSIDRAKKIIDAAVTAGVDAVKLQTYTPDTMTIDSDKEYFKVKDSKLWAGKTLYELYSQAYTPWEWQPELKQYAEKQGLIFFSTPFDTTAVDFLEKMKVEVYKVASFEVVDIPLLKKIGQTKKPVIISRGMASLEETELALKTLRDSGARDIAILHCVSAYPAEPKNMNLATIPDIIERFGVVAGLSDHTLGTSVAVASIGLGARIIEKHVTLSRTDGGPDAAFSLEPDELTHLVEQIRIAEAAIGRPHWGSDLSEASNHSLRRSIFAVADIKKGEELTRVNIRVIRPGHGVAPRYYDTIIGKKAAINIERGEPLSLDMIV</sequence>
<dbReference type="Pfam" id="PF08666">
    <property type="entry name" value="SAF"/>
    <property type="match status" value="1"/>
</dbReference>
<dbReference type="InterPro" id="IPR013974">
    <property type="entry name" value="SAF"/>
</dbReference>
<gene>
    <name evidence="2" type="ORF">A2840_02705</name>
</gene>
<dbReference type="InterPro" id="IPR057736">
    <property type="entry name" value="SAF_PseI/NeuA/NeuB"/>
</dbReference>
<dbReference type="Pfam" id="PF03102">
    <property type="entry name" value="NeuB"/>
    <property type="match status" value="1"/>
</dbReference>
<proteinExistence type="predicted"/>
<comment type="caution">
    <text evidence="2">The sequence shown here is derived from an EMBL/GenBank/DDBJ whole genome shotgun (WGS) entry which is preliminary data.</text>
</comment>
<dbReference type="Proteomes" id="UP000178385">
    <property type="component" value="Unassembled WGS sequence"/>
</dbReference>
<dbReference type="InterPro" id="IPR013132">
    <property type="entry name" value="PseI/NeuA/B-like_N"/>
</dbReference>
<dbReference type="AlphaFoldDB" id="A0A1G1Y4T3"/>
<dbReference type="InterPro" id="IPR020030">
    <property type="entry name" value="Pseudaminic_synth_PseI"/>
</dbReference>
<protein>
    <submittedName>
        <fullName evidence="2">Pseudaminic acid synthase</fullName>
    </submittedName>
</protein>
<evidence type="ECO:0000259" key="1">
    <source>
        <dbReference type="PROSITE" id="PS50844"/>
    </source>
</evidence>
<dbReference type="Gene3D" id="3.90.1210.10">
    <property type="entry name" value="Antifreeze-like/N-acetylneuraminic acid synthase C-terminal domain"/>
    <property type="match status" value="1"/>
</dbReference>
<dbReference type="InterPro" id="IPR036732">
    <property type="entry name" value="AFP_Neu5c_C_sf"/>
</dbReference>
<accession>A0A1G1Y4T3</accession>
<evidence type="ECO:0000313" key="3">
    <source>
        <dbReference type="Proteomes" id="UP000178385"/>
    </source>
</evidence>